<sequence>MENPLEQWQKRERFTCLPCADSHKRKEVKTVRYSGTAQAKRVFTEETEKELANDIKKPADQFHGLTPKKCCGLAFILADRNKTPVPDNGKQYSFRSRFKLEKQNWSIYTQVAANSDQFTFKLGQVEP</sequence>
<dbReference type="AlphaFoldDB" id="A0AAV1QLD1"/>
<evidence type="ECO:0000313" key="2">
    <source>
        <dbReference type="Proteomes" id="UP001314229"/>
    </source>
</evidence>
<evidence type="ECO:0000313" key="1">
    <source>
        <dbReference type="EMBL" id="CAK6984175.1"/>
    </source>
</evidence>
<accession>A0AAV1QLD1</accession>
<protein>
    <submittedName>
        <fullName evidence="1">Uncharacterized protein</fullName>
    </submittedName>
</protein>
<organism evidence="1 2">
    <name type="scientific">Scomber scombrus</name>
    <name type="common">Atlantic mackerel</name>
    <name type="synonym">Scomber vernalis</name>
    <dbReference type="NCBI Taxonomy" id="13677"/>
    <lineage>
        <taxon>Eukaryota</taxon>
        <taxon>Metazoa</taxon>
        <taxon>Chordata</taxon>
        <taxon>Craniata</taxon>
        <taxon>Vertebrata</taxon>
        <taxon>Euteleostomi</taxon>
        <taxon>Actinopterygii</taxon>
        <taxon>Neopterygii</taxon>
        <taxon>Teleostei</taxon>
        <taxon>Neoteleostei</taxon>
        <taxon>Acanthomorphata</taxon>
        <taxon>Pelagiaria</taxon>
        <taxon>Scombriformes</taxon>
        <taxon>Scombridae</taxon>
        <taxon>Scomber</taxon>
    </lineage>
</organism>
<keyword evidence="2" id="KW-1185">Reference proteome</keyword>
<proteinExistence type="predicted"/>
<dbReference type="Proteomes" id="UP001314229">
    <property type="component" value="Unassembled WGS sequence"/>
</dbReference>
<gene>
    <name evidence="1" type="ORF">FSCOSCO3_A037609</name>
</gene>
<name>A0AAV1QLD1_SCOSC</name>
<reference evidence="1 2" key="1">
    <citation type="submission" date="2024-01" db="EMBL/GenBank/DDBJ databases">
        <authorList>
            <person name="Alioto T."/>
            <person name="Alioto T."/>
            <person name="Gomez Garrido J."/>
        </authorList>
    </citation>
    <scope>NUCLEOTIDE SEQUENCE [LARGE SCALE GENOMIC DNA]</scope>
</reference>
<comment type="caution">
    <text evidence="1">The sequence shown here is derived from an EMBL/GenBank/DDBJ whole genome shotgun (WGS) entry which is preliminary data.</text>
</comment>
<dbReference type="EMBL" id="CAWUFR010001659">
    <property type="protein sequence ID" value="CAK6984175.1"/>
    <property type="molecule type" value="Genomic_DNA"/>
</dbReference>